<reference evidence="2" key="1">
    <citation type="submission" date="2010-03" db="EMBL/GenBank/DDBJ databases">
        <title>Annotation of Blastomyces dermatitidis strain ATCC 18188.</title>
        <authorList>
            <consortium name="The Broad Institute Genome Sequencing Platform"/>
            <consortium name="Broad Institute Genome Sequencing Center for Infectious Disease."/>
            <person name="Cuomo C."/>
            <person name="Klein B."/>
            <person name="Sullivan T."/>
            <person name="Heitman J."/>
            <person name="Young S."/>
            <person name="Zeng Q."/>
            <person name="Gargeya S."/>
            <person name="Alvarado L."/>
            <person name="Berlin A.M."/>
            <person name="Chapman S.B."/>
            <person name="Chen Z."/>
            <person name="Freedman E."/>
            <person name="Gellesch M."/>
            <person name="Goldberg J."/>
            <person name="Griggs A."/>
            <person name="Gujja S."/>
            <person name="Heilman E."/>
            <person name="Heiman D."/>
            <person name="Howarth C."/>
            <person name="Mehta T."/>
            <person name="Neiman D."/>
            <person name="Pearson M."/>
            <person name="Roberts A."/>
            <person name="Saif S."/>
            <person name="Shea T."/>
            <person name="Shenoy N."/>
            <person name="Sisk P."/>
            <person name="Stolte C."/>
            <person name="Sykes S."/>
            <person name="White J."/>
            <person name="Yandava C."/>
            <person name="Haas B."/>
            <person name="Nusbaum C."/>
            <person name="Birren B."/>
        </authorList>
    </citation>
    <scope>NUCLEOTIDE SEQUENCE [LARGE SCALE GENOMIC DNA]</scope>
    <source>
        <strain evidence="2">ATCC 18188</strain>
    </source>
</reference>
<sequence>NKHHKTPDNTKREIDNEDGQEFRGRTNTGQHSFKKLGLPIMFPWSLSPQQDLLEDGDTPPPVENKPIASGDGGIYSKEQPKEFPFNPNRTLFGDVEIIQIFNQHRLGSSRPHIWK</sequence>
<protein>
    <submittedName>
        <fullName evidence="2">Uncharacterized protein</fullName>
    </submittedName>
</protein>
<dbReference type="AlphaFoldDB" id="F2TV55"/>
<feature type="non-terminal residue" evidence="2">
    <location>
        <position position="115"/>
    </location>
</feature>
<dbReference type="EMBL" id="GG750312">
    <property type="protein sequence ID" value="EGE87118.2"/>
    <property type="molecule type" value="Genomic_DNA"/>
</dbReference>
<gene>
    <name evidence="2" type="ORF">BDDG_10070</name>
</gene>
<accession>F2TV55</accession>
<organism evidence="2">
    <name type="scientific">Ajellomyces dermatitidis (strain ATCC 18188 / CBS 674.68)</name>
    <name type="common">Blastomyces dermatitidis</name>
    <dbReference type="NCBI Taxonomy" id="653446"/>
    <lineage>
        <taxon>Eukaryota</taxon>
        <taxon>Fungi</taxon>
        <taxon>Dikarya</taxon>
        <taxon>Ascomycota</taxon>
        <taxon>Pezizomycotina</taxon>
        <taxon>Eurotiomycetes</taxon>
        <taxon>Eurotiomycetidae</taxon>
        <taxon>Onygenales</taxon>
        <taxon>Ajellomycetaceae</taxon>
        <taxon>Blastomyces</taxon>
    </lineage>
</organism>
<feature type="non-terminal residue" evidence="2">
    <location>
        <position position="1"/>
    </location>
</feature>
<dbReference type="HOGENOM" id="CLU_1179939_0_0_1"/>
<feature type="region of interest" description="Disordered" evidence="1">
    <location>
        <begin position="1"/>
        <end position="31"/>
    </location>
</feature>
<proteinExistence type="predicted"/>
<evidence type="ECO:0000256" key="1">
    <source>
        <dbReference type="SAM" id="MobiDB-lite"/>
    </source>
</evidence>
<evidence type="ECO:0000313" key="2">
    <source>
        <dbReference type="EMBL" id="EGE87118.2"/>
    </source>
</evidence>
<name>F2TV55_AJEDA</name>
<dbReference type="Proteomes" id="UP000007802">
    <property type="component" value="Unassembled WGS sequence"/>
</dbReference>
<feature type="region of interest" description="Disordered" evidence="1">
    <location>
        <begin position="49"/>
        <end position="87"/>
    </location>
</feature>
<feature type="compositionally biased region" description="Basic and acidic residues" evidence="1">
    <location>
        <begin position="1"/>
        <end position="24"/>
    </location>
</feature>